<dbReference type="EMBL" id="CH473954">
    <property type="protein sequence ID" value="EDL77448.1"/>
    <property type="molecule type" value="Genomic_DNA"/>
</dbReference>
<reference evidence="1 2" key="1">
    <citation type="submission" date="2005-09" db="EMBL/GenBank/DDBJ databases">
        <authorList>
            <person name="Mural R.J."/>
            <person name="Li P.W."/>
            <person name="Adams M.D."/>
            <person name="Amanatides P.G."/>
            <person name="Baden-Tillson H."/>
            <person name="Barnstead M."/>
            <person name="Chin S.H."/>
            <person name="Dew I."/>
            <person name="Evans C.A."/>
            <person name="Ferriera S."/>
            <person name="Flanigan M."/>
            <person name="Fosler C."/>
            <person name="Glodek A."/>
            <person name="Gu Z."/>
            <person name="Holt R.A."/>
            <person name="Jennings D."/>
            <person name="Kraft C.L."/>
            <person name="Lu F."/>
            <person name="Nguyen T."/>
            <person name="Nusskern D.R."/>
            <person name="Pfannkoch C.M."/>
            <person name="Sitter C."/>
            <person name="Sutton G.G."/>
            <person name="Venter J.C."/>
            <person name="Wang Z."/>
            <person name="Woodage T."/>
            <person name="Zheng X.H."/>
            <person name="Zhong F."/>
        </authorList>
    </citation>
    <scope>NUCLEOTIDE SEQUENCE [LARGE SCALE GENOMIC DNA]</scope>
    <source>
        <strain>BN</strain>
        <strain evidence="2">Sprague-Dawley</strain>
    </source>
</reference>
<dbReference type="AlphaFoldDB" id="A6I2D2"/>
<dbReference type="Proteomes" id="UP000234681">
    <property type="component" value="Chromosome 8"/>
</dbReference>
<evidence type="ECO:0000313" key="2">
    <source>
        <dbReference type="Proteomes" id="UP000234681"/>
    </source>
</evidence>
<protein>
    <submittedName>
        <fullName evidence="1">RCG25159</fullName>
    </submittedName>
</protein>
<gene>
    <name evidence="1" type="ORF">rCG_25159</name>
</gene>
<accession>A6I2D2</accession>
<sequence>MASKSSISVIEKMRIIKSNVSSEQLIKMRSSTQQQASNTRAETAGMLLCSGFSPRLASDDHCLPQVLDRGSGASRLTLASILSDSDLLTRPVGCLIP</sequence>
<proteinExistence type="predicted"/>
<evidence type="ECO:0000313" key="1">
    <source>
        <dbReference type="EMBL" id="EDL77448.1"/>
    </source>
</evidence>
<organism evidence="1 2">
    <name type="scientific">Rattus norvegicus</name>
    <name type="common">Rat</name>
    <dbReference type="NCBI Taxonomy" id="10116"/>
    <lineage>
        <taxon>Eukaryota</taxon>
        <taxon>Metazoa</taxon>
        <taxon>Chordata</taxon>
        <taxon>Craniata</taxon>
        <taxon>Vertebrata</taxon>
        <taxon>Euteleostomi</taxon>
        <taxon>Mammalia</taxon>
        <taxon>Eutheria</taxon>
        <taxon>Euarchontoglires</taxon>
        <taxon>Glires</taxon>
        <taxon>Rodentia</taxon>
        <taxon>Myomorpha</taxon>
        <taxon>Muroidea</taxon>
        <taxon>Muridae</taxon>
        <taxon>Murinae</taxon>
        <taxon>Rattus</taxon>
    </lineage>
</organism>
<name>A6I2D2_RAT</name>